<reference evidence="1 2" key="1">
    <citation type="submission" date="2022-09" db="EMBL/GenBank/DDBJ databases">
        <authorList>
            <person name="Palmer J.M."/>
        </authorList>
    </citation>
    <scope>NUCLEOTIDE SEQUENCE [LARGE SCALE GENOMIC DNA]</scope>
    <source>
        <strain evidence="1 2">DSM 7382</strain>
    </source>
</reference>
<accession>A0AAW0GLS2</accession>
<sequence>MSEIIERSASFPAFPRYSIEYDWASIYLSAGNEDSLAADTGHFQQPRQHAPLEITINISPHQLPTSVGGITSRLNLTCVRQLHLDILRICRPIEDFMFLPSITVLRLAVKNPSRWPKTF</sequence>
<gene>
    <name evidence="1" type="ORF">QCA50_006261</name>
</gene>
<dbReference type="AlphaFoldDB" id="A0AAW0GLS2"/>
<protein>
    <submittedName>
        <fullName evidence="1">Uncharacterized protein</fullName>
    </submittedName>
</protein>
<proteinExistence type="predicted"/>
<keyword evidence="2" id="KW-1185">Reference proteome</keyword>
<dbReference type="Proteomes" id="UP001385951">
    <property type="component" value="Unassembled WGS sequence"/>
</dbReference>
<evidence type="ECO:0000313" key="2">
    <source>
        <dbReference type="Proteomes" id="UP001385951"/>
    </source>
</evidence>
<organism evidence="1 2">
    <name type="scientific">Cerrena zonata</name>
    <dbReference type="NCBI Taxonomy" id="2478898"/>
    <lineage>
        <taxon>Eukaryota</taxon>
        <taxon>Fungi</taxon>
        <taxon>Dikarya</taxon>
        <taxon>Basidiomycota</taxon>
        <taxon>Agaricomycotina</taxon>
        <taxon>Agaricomycetes</taxon>
        <taxon>Polyporales</taxon>
        <taxon>Cerrenaceae</taxon>
        <taxon>Cerrena</taxon>
    </lineage>
</organism>
<comment type="caution">
    <text evidence="1">The sequence shown here is derived from an EMBL/GenBank/DDBJ whole genome shotgun (WGS) entry which is preliminary data.</text>
</comment>
<evidence type="ECO:0000313" key="1">
    <source>
        <dbReference type="EMBL" id="KAK7691158.1"/>
    </source>
</evidence>
<name>A0AAW0GLS2_9APHY</name>
<dbReference type="EMBL" id="JASBNA010000006">
    <property type="protein sequence ID" value="KAK7691158.1"/>
    <property type="molecule type" value="Genomic_DNA"/>
</dbReference>